<dbReference type="InterPro" id="IPR027417">
    <property type="entry name" value="P-loop_NTPase"/>
</dbReference>
<dbReference type="Proteomes" id="UP000008181">
    <property type="component" value="Chromosome 6"/>
</dbReference>
<keyword evidence="2" id="KW-0342">GTP-binding</keyword>
<keyword evidence="1" id="KW-0547">Nucleotide-binding</keyword>
<proteinExistence type="predicted"/>
<dbReference type="OrthoDB" id="25896at2759"/>
<dbReference type="EMBL" id="CP003014">
    <property type="protein sequence ID" value="AEO71198.1"/>
    <property type="molecule type" value="Genomic_DNA"/>
</dbReference>
<dbReference type="Pfam" id="PF00071">
    <property type="entry name" value="Ras"/>
    <property type="match status" value="1"/>
</dbReference>
<feature type="region of interest" description="Disordered" evidence="3">
    <location>
        <begin position="184"/>
        <end position="264"/>
    </location>
</feature>
<accession>G2RH86</accession>
<dbReference type="AlphaFoldDB" id="G2RH86"/>
<evidence type="ECO:0000256" key="1">
    <source>
        <dbReference type="ARBA" id="ARBA00022741"/>
    </source>
</evidence>
<dbReference type="GO" id="GO:0007264">
    <property type="term" value="P:small GTPase-mediated signal transduction"/>
    <property type="evidence" value="ECO:0007669"/>
    <property type="project" value="InterPro"/>
</dbReference>
<dbReference type="eggNOG" id="KOG0393">
    <property type="taxonomic scope" value="Eukaryota"/>
</dbReference>
<reference evidence="4 5" key="1">
    <citation type="journal article" date="2011" name="Nat. Biotechnol.">
        <title>Comparative genomic analysis of the thermophilic biomass-degrading fungi Myceliophthora thermophila and Thielavia terrestris.</title>
        <authorList>
            <person name="Berka R.M."/>
            <person name="Grigoriev I.V."/>
            <person name="Otillar R."/>
            <person name="Salamov A."/>
            <person name="Grimwood J."/>
            <person name="Reid I."/>
            <person name="Ishmael N."/>
            <person name="John T."/>
            <person name="Darmond C."/>
            <person name="Moisan M.-C."/>
            <person name="Henrissat B."/>
            <person name="Coutinho P.M."/>
            <person name="Lombard V."/>
            <person name="Natvig D.O."/>
            <person name="Lindquist E."/>
            <person name="Schmutz J."/>
            <person name="Lucas S."/>
            <person name="Harris P."/>
            <person name="Powlowski J."/>
            <person name="Bellemare A."/>
            <person name="Taylor D."/>
            <person name="Butler G."/>
            <person name="de Vries R.P."/>
            <person name="Allijn I.E."/>
            <person name="van den Brink J."/>
            <person name="Ushinsky S."/>
            <person name="Storms R."/>
            <person name="Powell A.J."/>
            <person name="Paulsen I.T."/>
            <person name="Elbourne L.D.H."/>
            <person name="Baker S.E."/>
            <person name="Magnuson J."/>
            <person name="LaBoissiere S."/>
            <person name="Clutterbuck A.J."/>
            <person name="Martinez D."/>
            <person name="Wogulis M."/>
            <person name="de Leon A.L."/>
            <person name="Rey M.W."/>
            <person name="Tsang A."/>
        </authorList>
    </citation>
    <scope>NUCLEOTIDE SEQUENCE [LARGE SCALE GENOMIC DNA]</scope>
    <source>
        <strain evidence="5">ATCC 38088 / NRRL 8126</strain>
    </source>
</reference>
<dbReference type="PANTHER" id="PTHR24072">
    <property type="entry name" value="RHO FAMILY GTPASE"/>
    <property type="match status" value="1"/>
</dbReference>
<evidence type="ECO:0000313" key="4">
    <source>
        <dbReference type="EMBL" id="AEO71198.1"/>
    </source>
</evidence>
<dbReference type="Gene3D" id="3.40.50.300">
    <property type="entry name" value="P-loop containing nucleotide triphosphate hydrolases"/>
    <property type="match status" value="1"/>
</dbReference>
<organism evidence="4 5">
    <name type="scientific">Thermothielavioides terrestris (strain ATCC 38088 / NRRL 8126)</name>
    <name type="common">Thielavia terrestris</name>
    <dbReference type="NCBI Taxonomy" id="578455"/>
    <lineage>
        <taxon>Eukaryota</taxon>
        <taxon>Fungi</taxon>
        <taxon>Dikarya</taxon>
        <taxon>Ascomycota</taxon>
        <taxon>Pezizomycotina</taxon>
        <taxon>Sordariomycetes</taxon>
        <taxon>Sordariomycetidae</taxon>
        <taxon>Sordariales</taxon>
        <taxon>Chaetomiaceae</taxon>
        <taxon>Thermothielavioides</taxon>
        <taxon>Thermothielavioides terrestris</taxon>
    </lineage>
</organism>
<feature type="region of interest" description="Disordered" evidence="3">
    <location>
        <begin position="1"/>
        <end position="72"/>
    </location>
</feature>
<dbReference type="PRINTS" id="PR00449">
    <property type="entry name" value="RASTRNSFRMNG"/>
</dbReference>
<gene>
    <name evidence="4" type="ORF">THITE_2092703</name>
</gene>
<dbReference type="STRING" id="578455.G2RH86"/>
<dbReference type="InterPro" id="IPR001806">
    <property type="entry name" value="Small_GTPase"/>
</dbReference>
<dbReference type="SMART" id="SM00175">
    <property type="entry name" value="RAB"/>
    <property type="match status" value="1"/>
</dbReference>
<dbReference type="SUPFAM" id="SSF52540">
    <property type="entry name" value="P-loop containing nucleoside triphosphate hydrolases"/>
    <property type="match status" value="1"/>
</dbReference>
<evidence type="ECO:0000256" key="2">
    <source>
        <dbReference type="ARBA" id="ARBA00023134"/>
    </source>
</evidence>
<evidence type="ECO:0000256" key="3">
    <source>
        <dbReference type="SAM" id="MobiDB-lite"/>
    </source>
</evidence>
<dbReference type="HOGENOM" id="CLU_491905_0_0_1"/>
<name>G2RH86_THETT</name>
<dbReference type="GeneID" id="11521965"/>
<dbReference type="RefSeq" id="XP_003657534.1">
    <property type="nucleotide sequence ID" value="XM_003657486.1"/>
</dbReference>
<dbReference type="SMART" id="SM00174">
    <property type="entry name" value="RHO"/>
    <property type="match status" value="1"/>
</dbReference>
<keyword evidence="5" id="KW-1185">Reference proteome</keyword>
<protein>
    <submittedName>
        <fullName evidence="4">Uncharacterized protein</fullName>
    </submittedName>
</protein>
<dbReference type="KEGG" id="ttt:THITE_2092703"/>
<feature type="compositionally biased region" description="Low complexity" evidence="3">
    <location>
        <begin position="34"/>
        <end position="52"/>
    </location>
</feature>
<dbReference type="GO" id="GO:0005525">
    <property type="term" value="F:GTP binding"/>
    <property type="evidence" value="ECO:0007669"/>
    <property type="project" value="UniProtKB-KW"/>
</dbReference>
<feature type="compositionally biased region" description="Low complexity" evidence="3">
    <location>
        <begin position="184"/>
        <end position="198"/>
    </location>
</feature>
<sequence length="554" mass="58115">MSPPDRPPRLPLRMAGGRPQPGYLRWSAPRGTLAGPSAAAPVAPASAPVGPARADDDAAPPGTLARPLPVSRGILDARENAVGPGQVRHEKLPQALSKCPLTRRQPVKDPWPGLCMAAVEARHARTTAALDQDCVRVAEAPPGLGRVDFAGTDRIKDWIHGLEALSLEREEGLARWEEEEKRLASAAAQRGSGQGESARVGAKCHAPDDDNNNNNAVPNDPPAPKRSRLGNVCQCAISRMTGRRDDDNTTTKTESGPKTRIPRSPAFVGSIVAGNAVTTATGTSTTTTTPAATTTAPAPGPCDHLDRSLRFSAFSDAGSLFGATAGSAAGTSVPPRTLKVAIVGSAGAGKTAFFKRVGKGSFIPTYTSLVPDRQLVAVRLDDGSVVYVELWDLPGLMASDHAGPLLPTAFHAAIICFSLERVQNLAAISQVWKPKLDASHHNGDVYVLGLKSDVRPEVPVLQLNYLPTAAAVPRDLGEQACDLIQANGYGECSARTGANVDAVFQAIVQNTISELEARENAVGGGRGVERPRPGVFGSLGRCALRRLGRGSQQE</sequence>
<dbReference type="InterPro" id="IPR003578">
    <property type="entry name" value="Small_GTPase_Rho"/>
</dbReference>
<dbReference type="GO" id="GO:0003924">
    <property type="term" value="F:GTPase activity"/>
    <property type="evidence" value="ECO:0007669"/>
    <property type="project" value="InterPro"/>
</dbReference>
<evidence type="ECO:0000313" key="5">
    <source>
        <dbReference type="Proteomes" id="UP000008181"/>
    </source>
</evidence>